<dbReference type="AlphaFoldDB" id="A0A1I3H8U0"/>
<accession>A0A1I3H8U0</accession>
<dbReference type="Gene3D" id="2.40.380.10">
    <property type="entry name" value="FomD-like"/>
    <property type="match status" value="1"/>
</dbReference>
<protein>
    <recommendedName>
        <fullName evidence="1">DUF402 domain-containing protein</fullName>
    </recommendedName>
</protein>
<proteinExistence type="predicted"/>
<evidence type="ECO:0000313" key="3">
    <source>
        <dbReference type="Proteomes" id="UP000198649"/>
    </source>
</evidence>
<feature type="domain" description="DUF402" evidence="1">
    <location>
        <begin position="37"/>
        <end position="148"/>
    </location>
</feature>
<reference evidence="2 3" key="1">
    <citation type="submission" date="2016-10" db="EMBL/GenBank/DDBJ databases">
        <authorList>
            <person name="de Groot N.N."/>
        </authorList>
    </citation>
    <scope>NUCLEOTIDE SEQUENCE [LARGE SCALE GENOMIC DNA]</scope>
    <source>
        <strain evidence="2 3">CGMCC 1.11156</strain>
    </source>
</reference>
<dbReference type="SUPFAM" id="SSF159234">
    <property type="entry name" value="FomD-like"/>
    <property type="match status" value="1"/>
</dbReference>
<evidence type="ECO:0000259" key="1">
    <source>
        <dbReference type="Pfam" id="PF04167"/>
    </source>
</evidence>
<dbReference type="OrthoDB" id="3531052at2"/>
<dbReference type="Proteomes" id="UP000198649">
    <property type="component" value="Unassembled WGS sequence"/>
</dbReference>
<dbReference type="STRING" id="1005945.SAMN05216561_10781"/>
<dbReference type="EMBL" id="FOQG01000007">
    <property type="protein sequence ID" value="SFI32145.1"/>
    <property type="molecule type" value="Genomic_DNA"/>
</dbReference>
<dbReference type="InterPro" id="IPR007295">
    <property type="entry name" value="DUF402"/>
</dbReference>
<evidence type="ECO:0000313" key="2">
    <source>
        <dbReference type="EMBL" id="SFI32145.1"/>
    </source>
</evidence>
<sequence>MTKWGHRPHWQFEGVLLGSDEHGDWLGFAAGSTMSRPGASYVAPVDQVCLVPAAGDDALRGWVATFHAAHGPLHTYVDMTTPPTWHVVDGGVEVHAVDLDLDVIRGTTGRVWVDDEDEFAQHRIEHAYPEDVCALAIATAERIHAAVTDRVAPFDGSAHAWFDERRSGAVDRT</sequence>
<name>A0A1I3H8U0_9ACTN</name>
<dbReference type="InterPro" id="IPR035930">
    <property type="entry name" value="FomD-like_sf"/>
</dbReference>
<keyword evidence="3" id="KW-1185">Reference proteome</keyword>
<gene>
    <name evidence="2" type="ORF">SAMN05216561_10781</name>
</gene>
<dbReference type="Pfam" id="PF04167">
    <property type="entry name" value="DUF402"/>
    <property type="match status" value="1"/>
</dbReference>
<organism evidence="2 3">
    <name type="scientific">Nocardioides psychrotolerans</name>
    <dbReference type="NCBI Taxonomy" id="1005945"/>
    <lineage>
        <taxon>Bacteria</taxon>
        <taxon>Bacillati</taxon>
        <taxon>Actinomycetota</taxon>
        <taxon>Actinomycetes</taxon>
        <taxon>Propionibacteriales</taxon>
        <taxon>Nocardioidaceae</taxon>
        <taxon>Nocardioides</taxon>
    </lineage>
</organism>
<dbReference type="RefSeq" id="WP_143099715.1">
    <property type="nucleotide sequence ID" value="NZ_BKAF01000008.1"/>
</dbReference>